<proteinExistence type="inferred from homology"/>
<protein>
    <submittedName>
        <fullName evidence="10">EamA family transporter RarD</fullName>
    </submittedName>
</protein>
<dbReference type="NCBIfam" id="TIGR00688">
    <property type="entry name" value="rarD"/>
    <property type="match status" value="1"/>
</dbReference>
<dbReference type="KEGG" id="cact:HZ995_07415"/>
<feature type="transmembrane region" description="Helical" evidence="8">
    <location>
        <begin position="273"/>
        <end position="293"/>
    </location>
</feature>
<feature type="domain" description="EamA" evidence="9">
    <location>
        <begin position="15"/>
        <end position="150"/>
    </location>
</feature>
<feature type="transmembrane region" description="Helical" evidence="8">
    <location>
        <begin position="134"/>
        <end position="151"/>
    </location>
</feature>
<evidence type="ECO:0000313" key="10">
    <source>
        <dbReference type="EMBL" id="QTN37315.1"/>
    </source>
</evidence>
<evidence type="ECO:0000256" key="7">
    <source>
        <dbReference type="ARBA" id="ARBA00023136"/>
    </source>
</evidence>
<dbReference type="SUPFAM" id="SSF103481">
    <property type="entry name" value="Multidrug resistance efflux transporter EmrE"/>
    <property type="match status" value="2"/>
</dbReference>
<dbReference type="PANTHER" id="PTHR22911">
    <property type="entry name" value="ACYL-MALONYL CONDENSING ENZYME-RELATED"/>
    <property type="match status" value="1"/>
</dbReference>
<dbReference type="InterPro" id="IPR037185">
    <property type="entry name" value="EmrE-like"/>
</dbReference>
<gene>
    <name evidence="10" type="primary">rarD</name>
    <name evidence="10" type="ORF">HZ995_07415</name>
</gene>
<dbReference type="Pfam" id="PF00892">
    <property type="entry name" value="EamA"/>
    <property type="match status" value="1"/>
</dbReference>
<comment type="similarity">
    <text evidence="2">Belongs to the EamA transporter family.</text>
</comment>
<reference evidence="10" key="1">
    <citation type="submission" date="2020-07" db="EMBL/GenBank/DDBJ databases">
        <title>Genome sequences of bacteria associated with the marine, planktonic diatom Thalassiosira profunda strain ECT2AJA-044.</title>
        <authorList>
            <person name="Gargas C.B."/>
            <person name="Roberts W.R."/>
            <person name="Alverson A.J."/>
        </authorList>
    </citation>
    <scope>NUCLEOTIDE SEQUENCE</scope>
    <source>
        <strain evidence="10">ECT2AJA-044</strain>
    </source>
</reference>
<accession>A0A975I8T8</accession>
<evidence type="ECO:0000256" key="1">
    <source>
        <dbReference type="ARBA" id="ARBA00004651"/>
    </source>
</evidence>
<keyword evidence="7 8" id="KW-0472">Membrane</keyword>
<dbReference type="RefSeq" id="WP_209358023.1">
    <property type="nucleotide sequence ID" value="NZ_CP060010.1"/>
</dbReference>
<feature type="transmembrane region" description="Helical" evidence="8">
    <location>
        <begin position="247"/>
        <end position="267"/>
    </location>
</feature>
<evidence type="ECO:0000256" key="8">
    <source>
        <dbReference type="SAM" id="Phobius"/>
    </source>
</evidence>
<dbReference type="EMBL" id="CP060010">
    <property type="protein sequence ID" value="QTN37315.1"/>
    <property type="molecule type" value="Genomic_DNA"/>
</dbReference>
<organism evidence="10 11">
    <name type="scientific">Cognatishimia activa</name>
    <dbReference type="NCBI Taxonomy" id="1715691"/>
    <lineage>
        <taxon>Bacteria</taxon>
        <taxon>Pseudomonadati</taxon>
        <taxon>Pseudomonadota</taxon>
        <taxon>Alphaproteobacteria</taxon>
        <taxon>Rhodobacterales</taxon>
        <taxon>Paracoccaceae</taxon>
        <taxon>Cognatishimia</taxon>
    </lineage>
</organism>
<evidence type="ECO:0000256" key="3">
    <source>
        <dbReference type="ARBA" id="ARBA00022448"/>
    </source>
</evidence>
<evidence type="ECO:0000313" key="11">
    <source>
        <dbReference type="Proteomes" id="UP000665026"/>
    </source>
</evidence>
<keyword evidence="5 8" id="KW-0812">Transmembrane</keyword>
<sequence length="299" mass="32695">MAQSATVTNKDTPQGLGFAVSAYFMWGFLPLYMKLVAHIPSVEVVAHRIIWSVPIAGLLLVILRRTDALREALTSPKTLALGALTAALISVNWAIYVYSIATDRAVDSALGYYINPLFSVLLGAILLRERPTRAQTVAIGLAGLAVLVLFVTASRPPWIPISLMLTWGFYAYCKKSLPIGPNQGFMLEVLILSIPAIPYVAYLYSTGQGYFLTDLSNTWLLIGCGVVTAVPLIVYANGAKLLRLSTIAILQYIAPSMIFIIAVFVFGETIDTGRMIAFPLIWLALIIYTTSMIREMRKG</sequence>
<feature type="transmembrane region" description="Helical" evidence="8">
    <location>
        <begin position="216"/>
        <end position="235"/>
    </location>
</feature>
<evidence type="ECO:0000256" key="2">
    <source>
        <dbReference type="ARBA" id="ARBA00007362"/>
    </source>
</evidence>
<dbReference type="PANTHER" id="PTHR22911:SF137">
    <property type="entry name" value="SOLUTE CARRIER FAMILY 35 MEMBER G2-RELATED"/>
    <property type="match status" value="1"/>
</dbReference>
<feature type="transmembrane region" description="Helical" evidence="8">
    <location>
        <begin position="12"/>
        <end position="33"/>
    </location>
</feature>
<dbReference type="Proteomes" id="UP000665026">
    <property type="component" value="Chromosome"/>
</dbReference>
<dbReference type="GO" id="GO:0005886">
    <property type="term" value="C:plasma membrane"/>
    <property type="evidence" value="ECO:0007669"/>
    <property type="project" value="UniProtKB-SubCell"/>
</dbReference>
<feature type="transmembrane region" description="Helical" evidence="8">
    <location>
        <begin position="185"/>
        <end position="204"/>
    </location>
</feature>
<dbReference type="InterPro" id="IPR000620">
    <property type="entry name" value="EamA_dom"/>
</dbReference>
<keyword evidence="3" id="KW-0813">Transport</keyword>
<dbReference type="AlphaFoldDB" id="A0A975I8T8"/>
<keyword evidence="6 8" id="KW-1133">Transmembrane helix</keyword>
<evidence type="ECO:0000256" key="4">
    <source>
        <dbReference type="ARBA" id="ARBA00022475"/>
    </source>
</evidence>
<dbReference type="InterPro" id="IPR004626">
    <property type="entry name" value="RarD"/>
</dbReference>
<evidence type="ECO:0000256" key="5">
    <source>
        <dbReference type="ARBA" id="ARBA00022692"/>
    </source>
</evidence>
<comment type="subcellular location">
    <subcellularLocation>
        <location evidence="1">Cell membrane</location>
        <topology evidence="1">Multi-pass membrane protein</topology>
    </subcellularLocation>
</comment>
<evidence type="ECO:0000259" key="9">
    <source>
        <dbReference type="Pfam" id="PF00892"/>
    </source>
</evidence>
<feature type="transmembrane region" description="Helical" evidence="8">
    <location>
        <begin position="78"/>
        <end position="98"/>
    </location>
</feature>
<feature type="transmembrane region" description="Helical" evidence="8">
    <location>
        <begin position="110"/>
        <end position="127"/>
    </location>
</feature>
<evidence type="ECO:0000256" key="6">
    <source>
        <dbReference type="ARBA" id="ARBA00022989"/>
    </source>
</evidence>
<name>A0A975I8T8_9RHOB</name>
<keyword evidence="4" id="KW-1003">Cell membrane</keyword>
<feature type="transmembrane region" description="Helical" evidence="8">
    <location>
        <begin position="45"/>
        <end position="66"/>
    </location>
</feature>